<gene>
    <name evidence="1" type="ORF">GCM10023191_024130</name>
</gene>
<proteinExistence type="predicted"/>
<name>A0ABP8PQF8_9ACTN</name>
<sequence>MGQMGLARLRDQSDRRVRFGASSATAILLAAAVAGCGSDSPKPLTHAPYTVKSIQYGFATIKDIGKGAIRVDDSGHGSHVIYTPPDSVPTCSYVQRADDITVKVQPAVEPVGGNSTGRFIVGPPNPDRSALPVVTQGAVVFTTDTLADAGMKTVTAEAAKCPDSFSILGGPPIIVGSYKVNSRAFKSAGWTGFAQQLAHTSPPDLGTDTYDDLATVVAHKANAIIYLQLAQIRKTGQRADSNEKLEKLLKTTLGRLG</sequence>
<comment type="caution">
    <text evidence="1">The sequence shown here is derived from an EMBL/GenBank/DDBJ whole genome shotgun (WGS) entry which is preliminary data.</text>
</comment>
<organism evidence="1 2">
    <name type="scientific">Actinoallomurus oryzae</name>
    <dbReference type="NCBI Taxonomy" id="502180"/>
    <lineage>
        <taxon>Bacteria</taxon>
        <taxon>Bacillati</taxon>
        <taxon>Actinomycetota</taxon>
        <taxon>Actinomycetes</taxon>
        <taxon>Streptosporangiales</taxon>
        <taxon>Thermomonosporaceae</taxon>
        <taxon>Actinoallomurus</taxon>
    </lineage>
</organism>
<accession>A0ABP8PQF8</accession>
<keyword evidence="2" id="KW-1185">Reference proteome</keyword>
<dbReference type="EMBL" id="BAABHF010000016">
    <property type="protein sequence ID" value="GAA4491013.1"/>
    <property type="molecule type" value="Genomic_DNA"/>
</dbReference>
<evidence type="ECO:0000313" key="2">
    <source>
        <dbReference type="Proteomes" id="UP001500503"/>
    </source>
</evidence>
<reference evidence="2" key="1">
    <citation type="journal article" date="2019" name="Int. J. Syst. Evol. Microbiol.">
        <title>The Global Catalogue of Microorganisms (GCM) 10K type strain sequencing project: providing services to taxonomists for standard genome sequencing and annotation.</title>
        <authorList>
            <consortium name="The Broad Institute Genomics Platform"/>
            <consortium name="The Broad Institute Genome Sequencing Center for Infectious Disease"/>
            <person name="Wu L."/>
            <person name="Ma J."/>
        </authorList>
    </citation>
    <scope>NUCLEOTIDE SEQUENCE [LARGE SCALE GENOMIC DNA]</scope>
    <source>
        <strain evidence="2">JCM 17933</strain>
    </source>
</reference>
<protein>
    <recommendedName>
        <fullName evidence="3">DUF5642 domain-containing protein</fullName>
    </recommendedName>
</protein>
<evidence type="ECO:0008006" key="3">
    <source>
        <dbReference type="Google" id="ProtNLM"/>
    </source>
</evidence>
<dbReference type="RefSeq" id="WP_345461710.1">
    <property type="nucleotide sequence ID" value="NZ_BAABHF010000016.1"/>
</dbReference>
<dbReference type="Proteomes" id="UP001500503">
    <property type="component" value="Unassembled WGS sequence"/>
</dbReference>
<evidence type="ECO:0000313" key="1">
    <source>
        <dbReference type="EMBL" id="GAA4491013.1"/>
    </source>
</evidence>